<sequence length="217" mass="25536">MTVIGQKPPPKADSNIDKKAPRINIVPVDQNTLAHITNAFPSHLREYAALFVERTLPITFSSGSLIEVKIAGENLELPVRIYQQVDERVFKSLPVEAGTLYTCILTRHHDGYLRQRQLANLFNQSQPWIVPFVILLASEYVIEMLYDIEKNFDHFDAGMYAQFLRENPAFYAKAKARMISYWDCYYRWIFKYKNDYVGFRLFSRWDRLLEEPKKIFE</sequence>
<name>A0ABW9AAJ9_9BURK</name>
<accession>A0ABW9AAJ9</accession>
<keyword evidence="2" id="KW-1185">Reference proteome</keyword>
<reference evidence="1 2" key="1">
    <citation type="journal article" date="2024" name="Chem. Sci.">
        <title>Discovery of megapolipeptins by genome mining of a Burkholderiales bacteria collection.</title>
        <authorList>
            <person name="Paulo B.S."/>
            <person name="Recchia M.J.J."/>
            <person name="Lee S."/>
            <person name="Fergusson C.H."/>
            <person name="Romanowski S.B."/>
            <person name="Hernandez A."/>
            <person name="Krull N."/>
            <person name="Liu D.Y."/>
            <person name="Cavanagh H."/>
            <person name="Bos A."/>
            <person name="Gray C.A."/>
            <person name="Murphy B.T."/>
            <person name="Linington R.G."/>
            <person name="Eustaquio A.S."/>
        </authorList>
    </citation>
    <scope>NUCLEOTIDE SEQUENCE [LARGE SCALE GENOMIC DNA]</scope>
    <source>
        <strain evidence="1 2">RL21-008-BIB-A</strain>
    </source>
</reference>
<comment type="caution">
    <text evidence="1">The sequence shown here is derived from an EMBL/GenBank/DDBJ whole genome shotgun (WGS) entry which is preliminary data.</text>
</comment>
<dbReference type="Proteomes" id="UP001629246">
    <property type="component" value="Unassembled WGS sequence"/>
</dbReference>
<dbReference type="RefSeq" id="WP_408157993.1">
    <property type="nucleotide sequence ID" value="NZ_JAQQFM010000005.1"/>
</dbReference>
<proteinExistence type="predicted"/>
<evidence type="ECO:0000313" key="1">
    <source>
        <dbReference type="EMBL" id="MFL9924905.1"/>
    </source>
</evidence>
<dbReference type="EMBL" id="JAQQFM010000005">
    <property type="protein sequence ID" value="MFL9924905.1"/>
    <property type="molecule type" value="Genomic_DNA"/>
</dbReference>
<gene>
    <name evidence="1" type="ORF">PQR62_11570</name>
</gene>
<evidence type="ECO:0000313" key="2">
    <source>
        <dbReference type="Proteomes" id="UP001629246"/>
    </source>
</evidence>
<organism evidence="1 2">
    <name type="scientific">Herbaspirillum lusitanum</name>
    <dbReference type="NCBI Taxonomy" id="213312"/>
    <lineage>
        <taxon>Bacteria</taxon>
        <taxon>Pseudomonadati</taxon>
        <taxon>Pseudomonadota</taxon>
        <taxon>Betaproteobacteria</taxon>
        <taxon>Burkholderiales</taxon>
        <taxon>Oxalobacteraceae</taxon>
        <taxon>Herbaspirillum</taxon>
    </lineage>
</organism>
<protein>
    <submittedName>
        <fullName evidence="1">Uncharacterized protein</fullName>
    </submittedName>
</protein>